<organism evidence="2 3">
    <name type="scientific">Oenococcus kitaharae DSM 17330</name>
    <dbReference type="NCBI Taxonomy" id="1045004"/>
    <lineage>
        <taxon>Bacteria</taxon>
        <taxon>Bacillati</taxon>
        <taxon>Bacillota</taxon>
        <taxon>Bacilli</taxon>
        <taxon>Lactobacillales</taxon>
        <taxon>Lactobacillaceae</taxon>
        <taxon>Oenococcus</taxon>
    </lineage>
</organism>
<proteinExistence type="predicted"/>
<dbReference type="PATRIC" id="fig|1045004.4.peg.1289"/>
<dbReference type="AlphaFoldDB" id="G9WGY9"/>
<evidence type="ECO:0000256" key="1">
    <source>
        <dbReference type="SAM" id="Phobius"/>
    </source>
</evidence>
<sequence length="117" mass="14186">MFYSAITFWLISLFSWVALQFFARQYRISDLPFWTWLLPADFFLAIGIINKYLSFNFQYILITAWLILWLLIIIFLIWRSEDRRSLRRCWLFFINLSGILLLLEVIGIAAYIFLNKD</sequence>
<feature type="transmembrane region" description="Helical" evidence="1">
    <location>
        <begin position="90"/>
        <end position="114"/>
    </location>
</feature>
<reference evidence="2 3" key="1">
    <citation type="journal article" date="2012" name="PLoS ONE">
        <title>Functional divergence in the genus oenococcus as predicted by genome sequencing of the newly-described species, Oenococcus kitaharae.</title>
        <authorList>
            <person name="Borneman A.R."/>
            <person name="McCarthy J.M."/>
            <person name="Chambers P.J."/>
            <person name="Bartowsky E.J."/>
        </authorList>
    </citation>
    <scope>NUCLEOTIDE SEQUENCE [LARGE SCALE GENOMIC DNA]</scope>
    <source>
        <strain evidence="3">DSM17330</strain>
    </source>
</reference>
<evidence type="ECO:0000313" key="3">
    <source>
        <dbReference type="Proteomes" id="UP000004959"/>
    </source>
</evidence>
<keyword evidence="1" id="KW-0472">Membrane</keyword>
<keyword evidence="1" id="KW-1133">Transmembrane helix</keyword>
<comment type="caution">
    <text evidence="2">The sequence shown here is derived from an EMBL/GenBank/DDBJ whole genome shotgun (WGS) entry which is preliminary data.</text>
</comment>
<dbReference type="STRING" id="336988.NT96_00215"/>
<feature type="transmembrane region" description="Helical" evidence="1">
    <location>
        <begin position="35"/>
        <end position="53"/>
    </location>
</feature>
<feature type="transmembrane region" description="Helical" evidence="1">
    <location>
        <begin position="6"/>
        <end position="23"/>
    </location>
</feature>
<dbReference type="OrthoDB" id="2152026at2"/>
<dbReference type="RefSeq" id="WP_007746283.1">
    <property type="nucleotide sequence ID" value="NZ_CM001398.1"/>
</dbReference>
<evidence type="ECO:0000313" key="2">
    <source>
        <dbReference type="EMBL" id="EHN59397.1"/>
    </source>
</evidence>
<dbReference type="EMBL" id="AFVZ01000001">
    <property type="protein sequence ID" value="EHN59397.1"/>
    <property type="molecule type" value="Genomic_DNA"/>
</dbReference>
<dbReference type="Proteomes" id="UP000004959">
    <property type="component" value="Chromosome"/>
</dbReference>
<name>G9WGY9_9LACO</name>
<accession>G9WGY9</accession>
<protein>
    <submittedName>
        <fullName evidence="2">Uncharacterized protein</fullName>
    </submittedName>
</protein>
<feature type="transmembrane region" description="Helical" evidence="1">
    <location>
        <begin position="59"/>
        <end position="78"/>
    </location>
</feature>
<gene>
    <name evidence="2" type="ORF">OKIT_1314</name>
</gene>
<keyword evidence="3" id="KW-1185">Reference proteome</keyword>
<keyword evidence="1" id="KW-0812">Transmembrane</keyword>
<dbReference type="HOGENOM" id="CLU_2247268_0_0_9"/>